<keyword evidence="3 7" id="KW-0540">Nuclease</keyword>
<dbReference type="EC" id="3.1.26.5" evidence="7 8"/>
<comment type="subunit">
    <text evidence="7">Consists of a catalytic RNA component (M1 or rnpB) and a protein subunit.</text>
</comment>
<gene>
    <name evidence="7 9" type="primary">rnpA</name>
    <name evidence="9" type="ORF">CKO42_10410</name>
</gene>
<dbReference type="PROSITE" id="PS00648">
    <property type="entry name" value="RIBONUCLEASE_P"/>
    <property type="match status" value="1"/>
</dbReference>
<dbReference type="GO" id="GO:0004526">
    <property type="term" value="F:ribonuclease P activity"/>
    <property type="evidence" value="ECO:0007669"/>
    <property type="project" value="UniProtKB-UniRule"/>
</dbReference>
<dbReference type="InterPro" id="IPR000100">
    <property type="entry name" value="RNase_P"/>
</dbReference>
<keyword evidence="5 7" id="KW-0378">Hydrolase</keyword>
<dbReference type="RefSeq" id="WP_200243275.1">
    <property type="nucleotide sequence ID" value="NZ_NRRY01000014.1"/>
</dbReference>
<dbReference type="Proteomes" id="UP001138768">
    <property type="component" value="Unassembled WGS sequence"/>
</dbReference>
<keyword evidence="10" id="KW-1185">Reference proteome</keyword>
<comment type="caution">
    <text evidence="9">The sequence shown here is derived from an EMBL/GenBank/DDBJ whole genome shotgun (WGS) entry which is preliminary data.</text>
</comment>
<dbReference type="PANTHER" id="PTHR33992">
    <property type="entry name" value="RIBONUCLEASE P PROTEIN COMPONENT"/>
    <property type="match status" value="1"/>
</dbReference>
<sequence length="124" mass="14117">MPSGRASGLGFPHAVRLRTSRHFDWVFAEPRRSSDLYFTVLGRRPPGCEMAQTARLGLAIAKRCAPRAVARNRIKRVIRESFRHARGSLEFADFVVLCRRAAVDADNATLNASLAKHWKRFQRR</sequence>
<comment type="function">
    <text evidence="1 7">RNaseP catalyzes the removal of the 5'-leader sequence from pre-tRNA to produce the mature 5'-terminus. It can also cleave other RNA substrates such as 4.5S RNA. The protein component plays an auxiliary but essential role in vivo by binding to the 5'-leader sequence and broadening the substrate specificity of the ribozyme.</text>
</comment>
<evidence type="ECO:0000256" key="2">
    <source>
        <dbReference type="ARBA" id="ARBA00022694"/>
    </source>
</evidence>
<dbReference type="GO" id="GO:0000049">
    <property type="term" value="F:tRNA binding"/>
    <property type="evidence" value="ECO:0007669"/>
    <property type="project" value="UniProtKB-UniRule"/>
</dbReference>
<accession>A0A9X1B3V4</accession>
<keyword evidence="2 7" id="KW-0819">tRNA processing</keyword>
<proteinExistence type="inferred from homology"/>
<evidence type="ECO:0000256" key="5">
    <source>
        <dbReference type="ARBA" id="ARBA00022801"/>
    </source>
</evidence>
<dbReference type="NCBIfam" id="TIGR00188">
    <property type="entry name" value="rnpA"/>
    <property type="match status" value="1"/>
</dbReference>
<keyword evidence="4 7" id="KW-0255">Endonuclease</keyword>
<dbReference type="InterPro" id="IPR014721">
    <property type="entry name" value="Ribsml_uS5_D2-typ_fold_subgr"/>
</dbReference>
<evidence type="ECO:0000256" key="3">
    <source>
        <dbReference type="ARBA" id="ARBA00022722"/>
    </source>
</evidence>
<evidence type="ECO:0000313" key="9">
    <source>
        <dbReference type="EMBL" id="MBK1618838.1"/>
    </source>
</evidence>
<dbReference type="InterPro" id="IPR020568">
    <property type="entry name" value="Ribosomal_Su5_D2-typ_SF"/>
</dbReference>
<dbReference type="SUPFAM" id="SSF54211">
    <property type="entry name" value="Ribosomal protein S5 domain 2-like"/>
    <property type="match status" value="1"/>
</dbReference>
<dbReference type="PANTHER" id="PTHR33992:SF1">
    <property type="entry name" value="RIBONUCLEASE P PROTEIN COMPONENT"/>
    <property type="match status" value="1"/>
</dbReference>
<evidence type="ECO:0000313" key="10">
    <source>
        <dbReference type="Proteomes" id="UP001138768"/>
    </source>
</evidence>
<evidence type="ECO:0000256" key="1">
    <source>
        <dbReference type="ARBA" id="ARBA00002663"/>
    </source>
</evidence>
<evidence type="ECO:0000256" key="4">
    <source>
        <dbReference type="ARBA" id="ARBA00022759"/>
    </source>
</evidence>
<dbReference type="HAMAP" id="MF_00227">
    <property type="entry name" value="RNase_P"/>
    <property type="match status" value="1"/>
</dbReference>
<organism evidence="9 10">
    <name type="scientific">Lamprobacter modestohalophilus</name>
    <dbReference type="NCBI Taxonomy" id="1064514"/>
    <lineage>
        <taxon>Bacteria</taxon>
        <taxon>Pseudomonadati</taxon>
        <taxon>Pseudomonadota</taxon>
        <taxon>Gammaproteobacteria</taxon>
        <taxon>Chromatiales</taxon>
        <taxon>Chromatiaceae</taxon>
        <taxon>Lamprobacter</taxon>
    </lineage>
</organism>
<comment type="similarity">
    <text evidence="7">Belongs to the RnpA family.</text>
</comment>
<name>A0A9X1B3V4_9GAMM</name>
<dbReference type="GO" id="GO:0042781">
    <property type="term" value="F:3'-tRNA processing endoribonuclease activity"/>
    <property type="evidence" value="ECO:0007669"/>
    <property type="project" value="TreeGrafter"/>
</dbReference>
<comment type="catalytic activity">
    <reaction evidence="7">
        <text>Endonucleolytic cleavage of RNA, removing 5'-extranucleotides from tRNA precursor.</text>
        <dbReference type="EC" id="3.1.26.5"/>
    </reaction>
</comment>
<evidence type="ECO:0000256" key="6">
    <source>
        <dbReference type="ARBA" id="ARBA00022884"/>
    </source>
</evidence>
<dbReference type="EMBL" id="NRRY01000014">
    <property type="protein sequence ID" value="MBK1618838.1"/>
    <property type="molecule type" value="Genomic_DNA"/>
</dbReference>
<dbReference type="GO" id="GO:0030677">
    <property type="term" value="C:ribonuclease P complex"/>
    <property type="evidence" value="ECO:0007669"/>
    <property type="project" value="TreeGrafter"/>
</dbReference>
<evidence type="ECO:0000256" key="8">
    <source>
        <dbReference type="NCBIfam" id="TIGR00188"/>
    </source>
</evidence>
<dbReference type="GO" id="GO:0001682">
    <property type="term" value="P:tRNA 5'-leader removal"/>
    <property type="evidence" value="ECO:0007669"/>
    <property type="project" value="UniProtKB-UniRule"/>
</dbReference>
<dbReference type="Gene3D" id="3.30.230.10">
    <property type="match status" value="1"/>
</dbReference>
<dbReference type="InterPro" id="IPR020539">
    <property type="entry name" value="RNase_P_CS"/>
</dbReference>
<keyword evidence="6 7" id="KW-0694">RNA-binding</keyword>
<dbReference type="AlphaFoldDB" id="A0A9X1B3V4"/>
<reference evidence="9 10" key="1">
    <citation type="journal article" date="2020" name="Microorganisms">
        <title>Osmotic Adaptation and Compatible Solute Biosynthesis of Phototrophic Bacteria as Revealed from Genome Analyses.</title>
        <authorList>
            <person name="Imhoff J.F."/>
            <person name="Rahn T."/>
            <person name="Kunzel S."/>
            <person name="Keller A."/>
            <person name="Neulinger S.C."/>
        </authorList>
    </citation>
    <scope>NUCLEOTIDE SEQUENCE [LARGE SCALE GENOMIC DNA]</scope>
    <source>
        <strain evidence="9 10">DSM 25653</strain>
    </source>
</reference>
<protein>
    <recommendedName>
        <fullName evidence="7 8">Ribonuclease P protein component</fullName>
        <shortName evidence="7">RNase P protein</shortName>
        <shortName evidence="7">RNaseP protein</shortName>
        <ecNumber evidence="7 8">3.1.26.5</ecNumber>
    </recommendedName>
    <alternativeName>
        <fullName evidence="7">Protein C5</fullName>
    </alternativeName>
</protein>
<dbReference type="Pfam" id="PF00825">
    <property type="entry name" value="Ribonuclease_P"/>
    <property type="match status" value="1"/>
</dbReference>
<evidence type="ECO:0000256" key="7">
    <source>
        <dbReference type="HAMAP-Rule" id="MF_00227"/>
    </source>
</evidence>